<dbReference type="InParanoid" id="A0A6J1WPM6"/>
<keyword evidence="5 7" id="KW-1133">Transmembrane helix</keyword>
<comment type="subcellular location">
    <subcellularLocation>
        <location evidence="1">Cell membrane</location>
        <topology evidence="1">Multi-pass membrane protein</topology>
    </subcellularLocation>
    <subcellularLocation>
        <location evidence="7">Membrane</location>
        <topology evidence="7">Multi-pass membrane protein</topology>
    </subcellularLocation>
</comment>
<dbReference type="GO" id="GO:0043652">
    <property type="term" value="P:engulfment of apoptotic cell"/>
    <property type="evidence" value="ECO:0007669"/>
    <property type="project" value="TreeGrafter"/>
</dbReference>
<keyword evidence="8" id="KW-1185">Reference proteome</keyword>
<dbReference type="Pfam" id="PF09815">
    <property type="entry name" value="XK-related"/>
    <property type="match status" value="2"/>
</dbReference>
<feature type="transmembrane region" description="Helical" evidence="7">
    <location>
        <begin position="483"/>
        <end position="499"/>
    </location>
</feature>
<evidence type="ECO:0000313" key="8">
    <source>
        <dbReference type="Proteomes" id="UP001652740"/>
    </source>
</evidence>
<keyword evidence="3" id="KW-1003">Cell membrane</keyword>
<organism evidence="8 9">
    <name type="scientific">Galleria mellonella</name>
    <name type="common">Greater wax moth</name>
    <dbReference type="NCBI Taxonomy" id="7137"/>
    <lineage>
        <taxon>Eukaryota</taxon>
        <taxon>Metazoa</taxon>
        <taxon>Ecdysozoa</taxon>
        <taxon>Arthropoda</taxon>
        <taxon>Hexapoda</taxon>
        <taxon>Insecta</taxon>
        <taxon>Pterygota</taxon>
        <taxon>Neoptera</taxon>
        <taxon>Endopterygota</taxon>
        <taxon>Lepidoptera</taxon>
        <taxon>Glossata</taxon>
        <taxon>Ditrysia</taxon>
        <taxon>Pyraloidea</taxon>
        <taxon>Pyralidae</taxon>
        <taxon>Galleriinae</taxon>
        <taxon>Galleria</taxon>
    </lineage>
</organism>
<keyword evidence="4 7" id="KW-0812">Transmembrane</keyword>
<dbReference type="PANTHER" id="PTHR16024:SF27">
    <property type="entry name" value="XK-RELATED PROTEIN"/>
    <property type="match status" value="1"/>
</dbReference>
<dbReference type="Proteomes" id="UP001652740">
    <property type="component" value="Unplaced"/>
</dbReference>
<dbReference type="PANTHER" id="PTHR16024">
    <property type="entry name" value="XK-RELATED PROTEIN"/>
    <property type="match status" value="1"/>
</dbReference>
<comment type="similarity">
    <text evidence="2 7">Belongs to the XK family.</text>
</comment>
<dbReference type="GeneID" id="113516939"/>
<feature type="transmembrane region" description="Helical" evidence="7">
    <location>
        <begin position="30"/>
        <end position="50"/>
    </location>
</feature>
<feature type="transmembrane region" description="Helical" evidence="7">
    <location>
        <begin position="62"/>
        <end position="83"/>
    </location>
</feature>
<dbReference type="GO" id="GO:1902742">
    <property type="term" value="P:apoptotic process involved in development"/>
    <property type="evidence" value="ECO:0007669"/>
    <property type="project" value="TreeGrafter"/>
</dbReference>
<reference evidence="9" key="1">
    <citation type="submission" date="2025-08" db="UniProtKB">
        <authorList>
            <consortium name="RefSeq"/>
        </authorList>
    </citation>
    <scope>IDENTIFICATION</scope>
    <source>
        <tissue evidence="9">Whole larvae</tissue>
    </source>
</reference>
<dbReference type="RefSeq" id="XP_026757246.2">
    <property type="nucleotide sequence ID" value="XM_026901445.3"/>
</dbReference>
<feature type="transmembrane region" description="Helical" evidence="7">
    <location>
        <begin position="443"/>
        <end position="463"/>
    </location>
</feature>
<evidence type="ECO:0000256" key="1">
    <source>
        <dbReference type="ARBA" id="ARBA00004651"/>
    </source>
</evidence>
<dbReference type="GO" id="GO:0005886">
    <property type="term" value="C:plasma membrane"/>
    <property type="evidence" value="ECO:0007669"/>
    <property type="project" value="UniProtKB-SubCell"/>
</dbReference>
<dbReference type="GO" id="GO:0070782">
    <property type="term" value="P:phosphatidylserine exposure on apoptotic cell surface"/>
    <property type="evidence" value="ECO:0007669"/>
    <property type="project" value="TreeGrafter"/>
</dbReference>
<gene>
    <name evidence="9" type="primary">LOC113516939</name>
</gene>
<evidence type="ECO:0000256" key="4">
    <source>
        <dbReference type="ARBA" id="ARBA00022692"/>
    </source>
</evidence>
<evidence type="ECO:0000256" key="2">
    <source>
        <dbReference type="ARBA" id="ARBA00008789"/>
    </source>
</evidence>
<keyword evidence="6 7" id="KW-0472">Membrane</keyword>
<feature type="transmembrane region" description="Helical" evidence="7">
    <location>
        <begin position="116"/>
        <end position="140"/>
    </location>
</feature>
<evidence type="ECO:0000256" key="6">
    <source>
        <dbReference type="ARBA" id="ARBA00023136"/>
    </source>
</evidence>
<dbReference type="FunCoup" id="A0A6J1WPM6">
    <property type="interactions" value="53"/>
</dbReference>
<evidence type="ECO:0000313" key="9">
    <source>
        <dbReference type="RefSeq" id="XP_026757246.2"/>
    </source>
</evidence>
<proteinExistence type="inferred from homology"/>
<evidence type="ECO:0000256" key="3">
    <source>
        <dbReference type="ARBA" id="ARBA00022475"/>
    </source>
</evidence>
<accession>A0A6J1WPM6</accession>
<sequence>MVTCELDKEISGEVLGWKLSAWQALLLHRVVPSCGGLILYLTLICFDFALVYEHFANGEDGLGIFCLILITMPALLSFIFTLASPPPGLETDLSAYDISVEKNDIKWLLTQFANCIFFPIATIGRYCYLIFWWVEVVYACRHEDEERVREALLNARAPSSMELYLFLQSFIHAAPHAIVNILDLMARYDNPAYSKRSIQFVSIIASSLRMASTATMYRRFEREKINGRKYPWSKTKEELENVNNENIEAVNNNAAARQKYKEEPIYEEVTTRKQSEIGRSKLNSDLIQFSPSTTMYYDDIVTDSESSSDYQPGVTMRDGLPPPELESDDEYIRPISIVDRVAPRRSDKHYTIQEVYIPPPPAIPAPRPGSIAAWAERMVENAESIPMWLSAPPRRKYCDEVVRDEPDIPIRVPRSYIRGLEPQDLPAALVHCMGWYAFFVARLLSMAAFINLTIIGSVIILFSHYQVMLLFLIIPQASTVKRTFYFFLAFVYLFCIMEFKIRFRHVRVWHLFWSIVCMIETILFTGLWVALDNNLHHWWKKYVLYVIIVSLMLSITCFITYFVILQPKETIVRIKNRNKITN</sequence>
<dbReference type="KEGG" id="gmw:113516939"/>
<feature type="transmembrane region" description="Helical" evidence="7">
    <location>
        <begin position="511"/>
        <end position="530"/>
    </location>
</feature>
<protein>
    <recommendedName>
        <fullName evidence="7">XK-related protein</fullName>
    </recommendedName>
</protein>
<name>A0A6J1WPM6_GALME</name>
<dbReference type="InterPro" id="IPR050895">
    <property type="entry name" value="XK-related_scramblase"/>
</dbReference>
<feature type="transmembrane region" description="Helical" evidence="7">
    <location>
        <begin position="542"/>
        <end position="565"/>
    </location>
</feature>
<dbReference type="InterPro" id="IPR018629">
    <property type="entry name" value="XK-rel"/>
</dbReference>
<evidence type="ECO:0000256" key="7">
    <source>
        <dbReference type="RuleBase" id="RU910716"/>
    </source>
</evidence>
<dbReference type="AlphaFoldDB" id="A0A6J1WPM6"/>
<evidence type="ECO:0000256" key="5">
    <source>
        <dbReference type="ARBA" id="ARBA00022989"/>
    </source>
</evidence>